<dbReference type="Gene3D" id="1.50.10.10">
    <property type="match status" value="1"/>
</dbReference>
<evidence type="ECO:0000259" key="1">
    <source>
        <dbReference type="Pfam" id="PF04685"/>
    </source>
</evidence>
<dbReference type="InterPro" id="IPR052566">
    <property type="entry name" value="Non-lysos_glucosylceramidase"/>
</dbReference>
<sequence>MPKSPVSPDFIPTIKRRDFITKSSILTIGFLFSRHLGWSRSLKPVGYPVHNIPVNKNLDLLWVKSLYQRGKPTIYLKSRNELKYIGMPVGGLHAGTVYLGGDGRLWLWGIYNESEEPKNEGIDPKTVLWNDGNTVRKIRSRDGASYVEPAIAENKRVLEQGFAVRILYKGKVFIKELNENHWDEVSFQATYPTAIVQYTDHHLPVSIILTGYSPFIPMDADNSSLPATILRIEVKNLSSEKIEVSLIGWMENGASKLSAKKGDGKKVNSVMPSEKFKGIFSEFNFSKNGLFTATDSGTTSFAILNPKAGVHTAFNTWPVTDAGFTSGFSQNSEMEAPEKLIGALFTSKTLVGGASMKEDFIISRHFNNPNDKLKELVKDAKEGYYYGTKFKNAGEVTEYIASHFDQLSAQTELWQRTWNDSTLPHWFLERTFVNIGTLATANTYRFASGRFWGWEGVGACAGTCTHVWQYAQSMGRIFPELERILRQNVDLGVGFRPDSGAIIFRAENESRPAIDGQAGTILRFYREHQMSANDDFLKTNWQNIKKAMQFMLAQDKNGDGMTDTPMENTLDAVWEGEIAWIVGLCIAAARAGQAMAEDMGDADFSLVCKTYLEKGRKNMEEQLFNGEYFIHKPDAAQGRKKLGSYNTCHIDQVYGQSWAHQVGLPRVLDKEKTLSALRSLWKYNFTMDVGPYIKTHQGGRPYAVSGEGGMVMNTNPHNEDKPYGENESWQLGYFHECMSGFEHQVAAHMMAEGMVDQSLTMTRAIHDRHHAAKRNPYNEIECSDHYARAMASYGTFISACGFEYHGPKGYMAFDPKITPENFKAPFTSAEGWGTFKQSQTAGKQLNTIEIIYGKLRLRTFAIKAAKGMVIKNVLAKMNGKSHEVSFRKEEDRYIIDFKSDLELTPLQKLELILS</sequence>
<dbReference type="Pfam" id="PF12215">
    <property type="entry name" value="Glyco_hydr_116N"/>
    <property type="match status" value="1"/>
</dbReference>
<feature type="domain" description="Glycosyl-hydrolase family 116 N-terminal" evidence="2">
    <location>
        <begin position="86"/>
        <end position="406"/>
    </location>
</feature>
<protein>
    <recommendedName>
        <fullName evidence="5">Glycosyl-hydrolase family 116 catalytic region domain-containing protein</fullName>
    </recommendedName>
</protein>
<keyword evidence="4" id="KW-1185">Reference proteome</keyword>
<organism evidence="3 4">
    <name type="scientific">Dyadobacter frigoris</name>
    <dbReference type="NCBI Taxonomy" id="2576211"/>
    <lineage>
        <taxon>Bacteria</taxon>
        <taxon>Pseudomonadati</taxon>
        <taxon>Bacteroidota</taxon>
        <taxon>Cytophagia</taxon>
        <taxon>Cytophagales</taxon>
        <taxon>Spirosomataceae</taxon>
        <taxon>Dyadobacter</taxon>
    </lineage>
</organism>
<dbReference type="InterPro" id="IPR012341">
    <property type="entry name" value="6hp_glycosidase-like_sf"/>
</dbReference>
<gene>
    <name evidence="3" type="ORF">FDK13_09780</name>
</gene>
<dbReference type="Proteomes" id="UP000304900">
    <property type="component" value="Unassembled WGS sequence"/>
</dbReference>
<dbReference type="PANTHER" id="PTHR12654">
    <property type="entry name" value="BILE ACID BETA-GLUCOSIDASE-RELATED"/>
    <property type="match status" value="1"/>
</dbReference>
<dbReference type="RefSeq" id="WP_137339806.1">
    <property type="nucleotide sequence ID" value="NZ_BSQH01000007.1"/>
</dbReference>
<feature type="domain" description="Glycosyl-hydrolase family 116 catalytic region" evidence="1">
    <location>
        <begin position="515"/>
        <end position="792"/>
    </location>
</feature>
<dbReference type="OrthoDB" id="1007311at2"/>
<dbReference type="PANTHER" id="PTHR12654:SF0">
    <property type="entry name" value="NON-LYSOSOMAL GLUCOSYLCERAMIDASE"/>
    <property type="match status" value="1"/>
</dbReference>
<comment type="caution">
    <text evidence="3">The sequence shown here is derived from an EMBL/GenBank/DDBJ whole genome shotgun (WGS) entry which is preliminary data.</text>
</comment>
<dbReference type="InterPro" id="IPR024462">
    <property type="entry name" value="GH116_N"/>
</dbReference>
<dbReference type="Pfam" id="PF04685">
    <property type="entry name" value="DUF608"/>
    <property type="match status" value="1"/>
</dbReference>
<evidence type="ECO:0000313" key="3">
    <source>
        <dbReference type="EMBL" id="TKT92261.1"/>
    </source>
</evidence>
<evidence type="ECO:0000313" key="4">
    <source>
        <dbReference type="Proteomes" id="UP000304900"/>
    </source>
</evidence>
<dbReference type="EMBL" id="SZVO01000004">
    <property type="protein sequence ID" value="TKT92261.1"/>
    <property type="molecule type" value="Genomic_DNA"/>
</dbReference>
<accession>A0A4U6D7K2</accession>
<dbReference type="GO" id="GO:0005975">
    <property type="term" value="P:carbohydrate metabolic process"/>
    <property type="evidence" value="ECO:0007669"/>
    <property type="project" value="InterPro"/>
</dbReference>
<evidence type="ECO:0000259" key="2">
    <source>
        <dbReference type="Pfam" id="PF12215"/>
    </source>
</evidence>
<dbReference type="InterPro" id="IPR006775">
    <property type="entry name" value="GH116_catalytic"/>
</dbReference>
<dbReference type="InterPro" id="IPR008928">
    <property type="entry name" value="6-hairpin_glycosidase_sf"/>
</dbReference>
<dbReference type="SUPFAM" id="SSF48208">
    <property type="entry name" value="Six-hairpin glycosidases"/>
    <property type="match status" value="1"/>
</dbReference>
<dbReference type="AlphaFoldDB" id="A0A4U6D7K2"/>
<proteinExistence type="predicted"/>
<dbReference type="GO" id="GO:0004553">
    <property type="term" value="F:hydrolase activity, hydrolyzing O-glycosyl compounds"/>
    <property type="evidence" value="ECO:0007669"/>
    <property type="project" value="InterPro"/>
</dbReference>
<name>A0A4U6D7K2_9BACT</name>
<evidence type="ECO:0008006" key="5">
    <source>
        <dbReference type="Google" id="ProtNLM"/>
    </source>
</evidence>
<reference evidence="3 4" key="1">
    <citation type="submission" date="2019-05" db="EMBL/GenBank/DDBJ databases">
        <title>Dyadobacter AR-3-8 sp. nov., isolated from arctic soil.</title>
        <authorList>
            <person name="Chaudhary D.K."/>
        </authorList>
    </citation>
    <scope>NUCLEOTIDE SEQUENCE [LARGE SCALE GENOMIC DNA]</scope>
    <source>
        <strain evidence="3 4">AR-3-8</strain>
    </source>
</reference>